<dbReference type="InterPro" id="IPR036705">
    <property type="entry name" value="Ribosyl_crysJ1_sf"/>
</dbReference>
<keyword evidence="3" id="KW-0460">Magnesium</keyword>
<name>A0A235F9D8_9BACL</name>
<feature type="binding site" evidence="3">
    <location>
        <position position="242"/>
    </location>
    <ligand>
        <name>Mg(2+)</name>
        <dbReference type="ChEBI" id="CHEBI:18420"/>
        <label>1</label>
    </ligand>
</feature>
<comment type="similarity">
    <text evidence="1">Belongs to the ADP-ribosylglycohydrolase family.</text>
</comment>
<comment type="cofactor">
    <cofactor evidence="3">
        <name>Mg(2+)</name>
        <dbReference type="ChEBI" id="CHEBI:18420"/>
    </cofactor>
    <text evidence="3">Binds 2 magnesium ions per subunit.</text>
</comment>
<dbReference type="GO" id="GO:0046872">
    <property type="term" value="F:metal ion binding"/>
    <property type="evidence" value="ECO:0007669"/>
    <property type="project" value="UniProtKB-KW"/>
</dbReference>
<protein>
    <submittedName>
        <fullName evidence="4">ADP-ribosyl-[dinitrogen reductase] hydrolase</fullName>
    </submittedName>
</protein>
<dbReference type="Gene3D" id="1.10.4080.10">
    <property type="entry name" value="ADP-ribosylation/Crystallin J1"/>
    <property type="match status" value="1"/>
</dbReference>
<evidence type="ECO:0000313" key="4">
    <source>
        <dbReference type="EMBL" id="OYD57633.1"/>
    </source>
</evidence>
<evidence type="ECO:0000256" key="2">
    <source>
        <dbReference type="ARBA" id="ARBA00022801"/>
    </source>
</evidence>
<feature type="binding site" evidence="3">
    <location>
        <position position="57"/>
    </location>
    <ligand>
        <name>Mg(2+)</name>
        <dbReference type="ChEBI" id="CHEBI:18420"/>
        <label>1</label>
    </ligand>
</feature>
<dbReference type="InterPro" id="IPR050792">
    <property type="entry name" value="ADP-ribosylglycohydrolase"/>
</dbReference>
<dbReference type="EMBL" id="NOII01000003">
    <property type="protein sequence ID" value="OYD57633.1"/>
    <property type="molecule type" value="Genomic_DNA"/>
</dbReference>
<keyword evidence="3" id="KW-0479">Metal-binding</keyword>
<dbReference type="RefSeq" id="WP_094252984.1">
    <property type="nucleotide sequence ID" value="NZ_JBHLXL010000001.1"/>
</dbReference>
<dbReference type="AlphaFoldDB" id="A0A235F9D8"/>
<dbReference type="SUPFAM" id="SSF101478">
    <property type="entry name" value="ADP-ribosylglycohydrolase"/>
    <property type="match status" value="1"/>
</dbReference>
<dbReference type="GO" id="GO:0016787">
    <property type="term" value="F:hydrolase activity"/>
    <property type="evidence" value="ECO:0007669"/>
    <property type="project" value="UniProtKB-KW"/>
</dbReference>
<proteinExistence type="inferred from homology"/>
<feature type="binding site" evidence="3">
    <location>
        <position position="56"/>
    </location>
    <ligand>
        <name>Mg(2+)</name>
        <dbReference type="ChEBI" id="CHEBI:18420"/>
        <label>1</label>
    </ligand>
</feature>
<feature type="binding site" evidence="3">
    <location>
        <position position="55"/>
    </location>
    <ligand>
        <name>Mg(2+)</name>
        <dbReference type="ChEBI" id="CHEBI:18420"/>
        <label>1</label>
    </ligand>
</feature>
<keyword evidence="2 4" id="KW-0378">Hydrolase</keyword>
<feature type="binding site" evidence="3">
    <location>
        <position position="244"/>
    </location>
    <ligand>
        <name>Mg(2+)</name>
        <dbReference type="ChEBI" id="CHEBI:18420"/>
        <label>1</label>
    </ligand>
</feature>
<organism evidence="4 5">
    <name type="scientific">Fictibacillus aquaticus</name>
    <dbReference type="NCBI Taxonomy" id="2021314"/>
    <lineage>
        <taxon>Bacteria</taxon>
        <taxon>Bacillati</taxon>
        <taxon>Bacillota</taxon>
        <taxon>Bacilli</taxon>
        <taxon>Bacillales</taxon>
        <taxon>Fictibacillaceae</taxon>
        <taxon>Fictibacillus</taxon>
    </lineage>
</organism>
<reference evidence="4 5" key="1">
    <citation type="submission" date="2017-07" db="EMBL/GenBank/DDBJ databases">
        <title>Fictibacillus sp. nov. GDSW-R2A3 Genome sequencing and assembly.</title>
        <authorList>
            <person name="Mayilraj S."/>
        </authorList>
    </citation>
    <scope>NUCLEOTIDE SEQUENCE [LARGE SCALE GENOMIC DNA]</scope>
    <source>
        <strain evidence="4 5">GDSW-R2A3</strain>
    </source>
</reference>
<evidence type="ECO:0000256" key="1">
    <source>
        <dbReference type="ARBA" id="ARBA00010702"/>
    </source>
</evidence>
<feature type="binding site" evidence="3">
    <location>
        <position position="245"/>
    </location>
    <ligand>
        <name>Mg(2+)</name>
        <dbReference type="ChEBI" id="CHEBI:18420"/>
        <label>1</label>
    </ligand>
</feature>
<dbReference type="Proteomes" id="UP000215059">
    <property type="component" value="Unassembled WGS sequence"/>
</dbReference>
<dbReference type="PANTHER" id="PTHR16222:SF24">
    <property type="entry name" value="ADP-RIBOSYLHYDROLASE ARH3"/>
    <property type="match status" value="1"/>
</dbReference>
<dbReference type="Pfam" id="PF03747">
    <property type="entry name" value="ADP_ribosyl_GH"/>
    <property type="match status" value="1"/>
</dbReference>
<sequence length="294" mass="32602">MLNKIQGSLLGFAIGDAWGGVTEFMTPSEIREKYGSVDDYTFGGGVWNLAPGETTDDTAMTIAVAKGILACPEDPLEEIGKEFLLWRDSRPKDIGNIIQTAFDCYEGDWFDAALKTHEYLNGRSAGNGTLMRCLPIALYYSDPDKMTEITIQQSKMTHYDDTASEACVIYNQIARRLLEGEELKESIAAEVQGTRYEGIFEEEPDCPADGYVVHTLKWVLHYLWRYDSYKKMMTAAANKGGDSDTIAAIAGGLKGIHVGLEGLGVDTSRLLGEKELMTLGERIYRSRLEVKHAK</sequence>
<keyword evidence="5" id="KW-1185">Reference proteome</keyword>
<evidence type="ECO:0000313" key="5">
    <source>
        <dbReference type="Proteomes" id="UP000215059"/>
    </source>
</evidence>
<evidence type="ECO:0000256" key="3">
    <source>
        <dbReference type="PIRSR" id="PIRSR605502-1"/>
    </source>
</evidence>
<comment type="caution">
    <text evidence="4">The sequence shown here is derived from an EMBL/GenBank/DDBJ whole genome shotgun (WGS) entry which is preliminary data.</text>
</comment>
<dbReference type="PANTHER" id="PTHR16222">
    <property type="entry name" value="ADP-RIBOSYLGLYCOHYDROLASE"/>
    <property type="match status" value="1"/>
</dbReference>
<accession>A0A235F9D8</accession>
<gene>
    <name evidence="4" type="ORF">CGZ90_13285</name>
</gene>
<dbReference type="OrthoDB" id="9798107at2"/>
<dbReference type="InterPro" id="IPR005502">
    <property type="entry name" value="Ribosyl_crysJ1"/>
</dbReference>